<feature type="transmembrane region" description="Helical" evidence="5">
    <location>
        <begin position="126"/>
        <end position="149"/>
    </location>
</feature>
<evidence type="ECO:0008006" key="8">
    <source>
        <dbReference type="Google" id="ProtNLM"/>
    </source>
</evidence>
<sequence>MKTSSFDRLAHATDAKGFIALCIFLRFAMAILLLNAAWSKLSLPNWSAAGYLTHASGPLELWFQSMAGSEFVDGLVMYGQLLIGLAFLSGLFIKPAAFFNIIMMLLFYVSGWTMNTSHGFVDEHIIYALVSGLFLFGEFGHWFGLDYFVSRLKFVQSRSWLLKLF</sequence>
<evidence type="ECO:0000256" key="4">
    <source>
        <dbReference type="ARBA" id="ARBA00023136"/>
    </source>
</evidence>
<keyword evidence="3 5" id="KW-1133">Transmembrane helix</keyword>
<feature type="transmembrane region" description="Helical" evidence="5">
    <location>
        <begin position="98"/>
        <end position="114"/>
    </location>
</feature>
<dbReference type="STRING" id="1802421.A2318_01785"/>
<evidence type="ECO:0000256" key="1">
    <source>
        <dbReference type="ARBA" id="ARBA00004141"/>
    </source>
</evidence>
<dbReference type="EMBL" id="MGFD01000061">
    <property type="protein sequence ID" value="OGL96937.1"/>
    <property type="molecule type" value="Genomic_DNA"/>
</dbReference>
<dbReference type="InterPro" id="IPR032808">
    <property type="entry name" value="DoxX"/>
</dbReference>
<evidence type="ECO:0000256" key="2">
    <source>
        <dbReference type="ARBA" id="ARBA00022692"/>
    </source>
</evidence>
<keyword evidence="4 5" id="KW-0472">Membrane</keyword>
<feature type="transmembrane region" description="Helical" evidence="5">
    <location>
        <begin position="18"/>
        <end position="38"/>
    </location>
</feature>
<reference evidence="6 7" key="1">
    <citation type="journal article" date="2016" name="Nat. Commun.">
        <title>Thousands of microbial genomes shed light on interconnected biogeochemical processes in an aquifer system.</title>
        <authorList>
            <person name="Anantharaman K."/>
            <person name="Brown C.T."/>
            <person name="Hug L.A."/>
            <person name="Sharon I."/>
            <person name="Castelle C.J."/>
            <person name="Probst A.J."/>
            <person name="Thomas B.C."/>
            <person name="Singh A."/>
            <person name="Wilkins M.J."/>
            <person name="Karaoz U."/>
            <person name="Brodie E.L."/>
            <person name="Williams K.H."/>
            <person name="Hubbard S.S."/>
            <person name="Banfield J.F."/>
        </authorList>
    </citation>
    <scope>NUCLEOTIDE SEQUENCE [LARGE SCALE GENOMIC DNA]</scope>
</reference>
<keyword evidence="2 5" id="KW-0812">Transmembrane</keyword>
<dbReference type="Pfam" id="PF07681">
    <property type="entry name" value="DoxX"/>
    <property type="match status" value="1"/>
</dbReference>
<protein>
    <recommendedName>
        <fullName evidence="8">DoxX family protein</fullName>
    </recommendedName>
</protein>
<name>A0A1F7W3Y2_9BACT</name>
<organism evidence="6 7">
    <name type="scientific">Candidatus Uhrbacteria bacterium RIFOXYB2_FULL_45_11</name>
    <dbReference type="NCBI Taxonomy" id="1802421"/>
    <lineage>
        <taxon>Bacteria</taxon>
        <taxon>Candidatus Uhriibacteriota</taxon>
    </lineage>
</organism>
<dbReference type="AlphaFoldDB" id="A0A1F7W3Y2"/>
<evidence type="ECO:0000313" key="6">
    <source>
        <dbReference type="EMBL" id="OGL96937.1"/>
    </source>
</evidence>
<comment type="subcellular location">
    <subcellularLocation>
        <location evidence="1">Membrane</location>
        <topology evidence="1">Multi-pass membrane protein</topology>
    </subcellularLocation>
</comment>
<comment type="caution">
    <text evidence="6">The sequence shown here is derived from an EMBL/GenBank/DDBJ whole genome shotgun (WGS) entry which is preliminary data.</text>
</comment>
<proteinExistence type="predicted"/>
<evidence type="ECO:0000256" key="5">
    <source>
        <dbReference type="SAM" id="Phobius"/>
    </source>
</evidence>
<accession>A0A1F7W3Y2</accession>
<gene>
    <name evidence="6" type="ORF">A2318_01785</name>
</gene>
<feature type="transmembrane region" description="Helical" evidence="5">
    <location>
        <begin position="75"/>
        <end position="93"/>
    </location>
</feature>
<dbReference type="GO" id="GO:0016020">
    <property type="term" value="C:membrane"/>
    <property type="evidence" value="ECO:0007669"/>
    <property type="project" value="UniProtKB-SubCell"/>
</dbReference>
<dbReference type="Proteomes" id="UP000177331">
    <property type="component" value="Unassembled WGS sequence"/>
</dbReference>
<evidence type="ECO:0000313" key="7">
    <source>
        <dbReference type="Proteomes" id="UP000177331"/>
    </source>
</evidence>
<evidence type="ECO:0000256" key="3">
    <source>
        <dbReference type="ARBA" id="ARBA00022989"/>
    </source>
</evidence>